<feature type="transmembrane region" description="Helical" evidence="2">
    <location>
        <begin position="38"/>
        <end position="63"/>
    </location>
</feature>
<feature type="region of interest" description="Disordered" evidence="1">
    <location>
        <begin position="301"/>
        <end position="333"/>
    </location>
</feature>
<accession>A0A433V0I1</accession>
<protein>
    <submittedName>
        <fullName evidence="3">Uncharacterized protein</fullName>
    </submittedName>
</protein>
<dbReference type="Pfam" id="PF13181">
    <property type="entry name" value="TPR_8"/>
    <property type="match status" value="2"/>
</dbReference>
<dbReference type="AlphaFoldDB" id="A0A433V0I1"/>
<dbReference type="SMART" id="SM00028">
    <property type="entry name" value="TPR"/>
    <property type="match status" value="3"/>
</dbReference>
<keyword evidence="2" id="KW-0472">Membrane</keyword>
<feature type="compositionally biased region" description="Low complexity" evidence="1">
    <location>
        <begin position="73"/>
        <end position="83"/>
    </location>
</feature>
<gene>
    <name evidence="3" type="ORF">DSM107003_01520</name>
</gene>
<sequence length="333" mass="35899">MTVFRKVLEIFDFAICVNVNLVKIQKRENIVSQPRNRWIIQVVLGLAVLAFIGVSILPIITAFNDSESVAQNTTSTPSSSSASDQKSKLADQVRGYELVLQREPENQTALKGLLEARLQLLSQQGRGEVKPADIQAVIEPLEKLAKLNPQQSEYGVLLAQAKQQIGDKEGAAQTYRSILATKPGDLKALQGMVNLQLSEKRPEAAIGLLQDTLSASTQANTIQPGSVDVVAVQVLLGSVYAFQKNDTQAISVYDQAIKKDAKDFRPVLAKAMLLKEQGKVDEAKPLFENATALAPAQYKDEINKAAGLPTPSPAVSPTSSPQSTPSPETTSSP</sequence>
<keyword evidence="4" id="KW-1185">Reference proteome</keyword>
<evidence type="ECO:0000313" key="3">
    <source>
        <dbReference type="EMBL" id="RUS99568.1"/>
    </source>
</evidence>
<keyword evidence="2" id="KW-1133">Transmembrane helix</keyword>
<feature type="compositionally biased region" description="Low complexity" evidence="1">
    <location>
        <begin position="313"/>
        <end position="333"/>
    </location>
</feature>
<evidence type="ECO:0000256" key="2">
    <source>
        <dbReference type="SAM" id="Phobius"/>
    </source>
</evidence>
<dbReference type="InterPro" id="IPR019734">
    <property type="entry name" value="TPR_rpt"/>
</dbReference>
<dbReference type="Gene3D" id="1.25.40.10">
    <property type="entry name" value="Tetratricopeptide repeat domain"/>
    <property type="match status" value="1"/>
</dbReference>
<organism evidence="3 4">
    <name type="scientific">Trichormus variabilis SAG 1403-4b</name>
    <dbReference type="NCBI Taxonomy" id="447716"/>
    <lineage>
        <taxon>Bacteria</taxon>
        <taxon>Bacillati</taxon>
        <taxon>Cyanobacteriota</taxon>
        <taxon>Cyanophyceae</taxon>
        <taxon>Nostocales</taxon>
        <taxon>Nostocaceae</taxon>
        <taxon>Trichormus</taxon>
    </lineage>
</organism>
<name>A0A433V0I1_ANAVA</name>
<feature type="region of interest" description="Disordered" evidence="1">
    <location>
        <begin position="70"/>
        <end position="89"/>
    </location>
</feature>
<keyword evidence="2" id="KW-0812">Transmembrane</keyword>
<proteinExistence type="predicted"/>
<dbReference type="Proteomes" id="UP000276103">
    <property type="component" value="Unassembled WGS sequence"/>
</dbReference>
<dbReference type="EMBL" id="RSCM01000001">
    <property type="protein sequence ID" value="RUS99568.1"/>
    <property type="molecule type" value="Genomic_DNA"/>
</dbReference>
<dbReference type="SUPFAM" id="SSF48452">
    <property type="entry name" value="TPR-like"/>
    <property type="match status" value="1"/>
</dbReference>
<comment type="caution">
    <text evidence="3">The sequence shown here is derived from an EMBL/GenBank/DDBJ whole genome shotgun (WGS) entry which is preliminary data.</text>
</comment>
<evidence type="ECO:0000313" key="4">
    <source>
        <dbReference type="Proteomes" id="UP000276103"/>
    </source>
</evidence>
<reference evidence="3 4" key="1">
    <citation type="journal article" date="2019" name="Genome Biol. Evol.">
        <title>Day and night: Metabolic profiles and evolutionary relationships of six axenic non-marine cyanobacteria.</title>
        <authorList>
            <person name="Will S.E."/>
            <person name="Henke P."/>
            <person name="Boedeker C."/>
            <person name="Huang S."/>
            <person name="Brinkmann H."/>
            <person name="Rohde M."/>
            <person name="Jarek M."/>
            <person name="Friedl T."/>
            <person name="Seufert S."/>
            <person name="Schumacher M."/>
            <person name="Overmann J."/>
            <person name="Neumann-Schaal M."/>
            <person name="Petersen J."/>
        </authorList>
    </citation>
    <scope>NUCLEOTIDE SEQUENCE [LARGE SCALE GENOMIC DNA]</scope>
    <source>
        <strain evidence="3 4">SAG 1403-4b</strain>
    </source>
</reference>
<dbReference type="InterPro" id="IPR011990">
    <property type="entry name" value="TPR-like_helical_dom_sf"/>
</dbReference>
<evidence type="ECO:0000256" key="1">
    <source>
        <dbReference type="SAM" id="MobiDB-lite"/>
    </source>
</evidence>